<proteinExistence type="predicted"/>
<organism evidence="1 2">
    <name type="scientific">Trinickia symbiotica</name>
    <dbReference type="NCBI Taxonomy" id="863227"/>
    <lineage>
        <taxon>Bacteria</taxon>
        <taxon>Pseudomonadati</taxon>
        <taxon>Pseudomonadota</taxon>
        <taxon>Betaproteobacteria</taxon>
        <taxon>Burkholderiales</taxon>
        <taxon>Burkholderiaceae</taxon>
        <taxon>Trinickia</taxon>
    </lineage>
</organism>
<dbReference type="AlphaFoldDB" id="A0A2T3XJN7"/>
<dbReference type="EMBL" id="PYUC01000034">
    <property type="protein sequence ID" value="PTB16751.1"/>
    <property type="molecule type" value="Genomic_DNA"/>
</dbReference>
<evidence type="ECO:0000313" key="1">
    <source>
        <dbReference type="EMBL" id="PTB16751.1"/>
    </source>
</evidence>
<name>A0A2T3XJN7_9BURK</name>
<protein>
    <submittedName>
        <fullName evidence="1">Uncharacterized protein</fullName>
    </submittedName>
</protein>
<gene>
    <name evidence="1" type="ORF">C9I57_31835</name>
</gene>
<sequence>MKTNTAMKRILANVELAATLPIALRTIVDDGFVVKDNCHFLVHLLAKARSARREQFDDCTGYECFVNSVHIEDYDAKDPLSRSVGFIEQVFKAWSTHAPGVSLVGIVSSDEFSVMVKFHVKRSTETWLSDNLEGYEDPIMSVESSENVVNAIQALRGADF</sequence>
<accession>A0A2T3XJN7</accession>
<evidence type="ECO:0000313" key="2">
    <source>
        <dbReference type="Proteomes" id="UP000240638"/>
    </source>
</evidence>
<comment type="caution">
    <text evidence="1">The sequence shown here is derived from an EMBL/GenBank/DDBJ whole genome shotgun (WGS) entry which is preliminary data.</text>
</comment>
<reference evidence="1 2" key="1">
    <citation type="submission" date="2018-03" db="EMBL/GenBank/DDBJ databases">
        <title>Whole genome analyses suggest that Burkholderia sensu lato contains two further novel genera in the rhizoxinica-symbiotica group Mycetohabitans gen. nov., and Trinickia gen. nov.: implications for the evolution of diazotrophy and nodulation in the Burkholderiaceae.</title>
        <authorList>
            <person name="Estrada De Los Santos P."/>
            <person name="Palmer M."/>
            <person name="Chavez-Ramirez B."/>
            <person name="Steenkamp E.T."/>
            <person name="Hirsch A.M."/>
            <person name="Manyaka P."/>
            <person name="Maluk M."/>
            <person name="Lafos M."/>
            <person name="Crook M."/>
            <person name="Gross E."/>
            <person name="Simon M.F."/>
            <person name="Bueno Dos Reis Junior F."/>
            <person name="Poole P.S."/>
            <person name="Venter S.N."/>
            <person name="James E.K."/>
        </authorList>
    </citation>
    <scope>NUCLEOTIDE SEQUENCE [LARGE SCALE GENOMIC DNA]</scope>
    <source>
        <strain evidence="1 2">JPY-366</strain>
    </source>
</reference>
<dbReference type="Proteomes" id="UP000240638">
    <property type="component" value="Unassembled WGS sequence"/>
</dbReference>